<dbReference type="EMBL" id="LBUX01000027">
    <property type="protein sequence ID" value="KKQ73738.1"/>
    <property type="molecule type" value="Genomic_DNA"/>
</dbReference>
<reference evidence="3 4" key="1">
    <citation type="journal article" date="2015" name="Nature">
        <title>rRNA introns, odd ribosomes, and small enigmatic genomes across a large radiation of phyla.</title>
        <authorList>
            <person name="Brown C.T."/>
            <person name="Hug L.A."/>
            <person name="Thomas B.C."/>
            <person name="Sharon I."/>
            <person name="Castelle C.J."/>
            <person name="Singh A."/>
            <person name="Wilkins M.J."/>
            <person name="Williams K.H."/>
            <person name="Banfield J.F."/>
        </authorList>
    </citation>
    <scope>NUCLEOTIDE SEQUENCE [LARGE SCALE GENOMIC DNA]</scope>
</reference>
<keyword evidence="1" id="KW-0812">Transmembrane</keyword>
<dbReference type="Proteomes" id="UP000034498">
    <property type="component" value="Unassembled WGS sequence"/>
</dbReference>
<evidence type="ECO:0000313" key="4">
    <source>
        <dbReference type="Proteomes" id="UP000034498"/>
    </source>
</evidence>
<feature type="transmembrane region" description="Helical" evidence="1">
    <location>
        <begin position="7"/>
        <end position="27"/>
    </location>
</feature>
<dbReference type="GO" id="GO:0030288">
    <property type="term" value="C:outer membrane-bounded periplasmic space"/>
    <property type="evidence" value="ECO:0007669"/>
    <property type="project" value="TreeGrafter"/>
</dbReference>
<name>A0A0G0K1Z5_9BACT</name>
<dbReference type="PANTHER" id="PTHR32060">
    <property type="entry name" value="TAIL-SPECIFIC PROTEASE"/>
    <property type="match status" value="1"/>
</dbReference>
<dbReference type="Pfam" id="PF22694">
    <property type="entry name" value="CtpB_N-like"/>
    <property type="match status" value="1"/>
</dbReference>
<organism evidence="3 4">
    <name type="scientific">Berkelbacteria bacterium GW2011_GWB1_38_5</name>
    <dbReference type="NCBI Taxonomy" id="1618336"/>
    <lineage>
        <taxon>Bacteria</taxon>
        <taxon>Candidatus Berkelbacteria</taxon>
    </lineage>
</organism>
<evidence type="ECO:0000259" key="2">
    <source>
        <dbReference type="PROSITE" id="PS50106"/>
    </source>
</evidence>
<evidence type="ECO:0000256" key="1">
    <source>
        <dbReference type="SAM" id="Phobius"/>
    </source>
</evidence>
<protein>
    <submittedName>
        <fullName evidence="3">Carboxyl-terminal protease</fullName>
    </submittedName>
</protein>
<dbReference type="SUPFAM" id="SSF50156">
    <property type="entry name" value="PDZ domain-like"/>
    <property type="match status" value="1"/>
</dbReference>
<dbReference type="AlphaFoldDB" id="A0A0G0K1Z5"/>
<dbReference type="Gene3D" id="2.30.42.10">
    <property type="match status" value="1"/>
</dbReference>
<dbReference type="Pfam" id="PF00595">
    <property type="entry name" value="PDZ"/>
    <property type="match status" value="1"/>
</dbReference>
<keyword evidence="1" id="KW-0472">Membrane</keyword>
<gene>
    <name evidence="3" type="ORF">US94_C0027G0016</name>
</gene>
<dbReference type="PROSITE" id="PS50106">
    <property type="entry name" value="PDZ"/>
    <property type="match status" value="1"/>
</dbReference>
<keyword evidence="3" id="KW-0645">Protease</keyword>
<dbReference type="Gene3D" id="3.30.750.44">
    <property type="match status" value="1"/>
</dbReference>
<proteinExistence type="predicted"/>
<dbReference type="InterPro" id="IPR036034">
    <property type="entry name" value="PDZ_sf"/>
</dbReference>
<dbReference type="PANTHER" id="PTHR32060:SF30">
    <property type="entry name" value="CARBOXY-TERMINAL PROCESSING PROTEASE CTPA"/>
    <property type="match status" value="1"/>
</dbReference>
<sequence>MKNFKKVSIIVVILWVAIIFYFVGYLIGHKNIVFETNYKPKITNLELKKPESVDFGVFWKAWNAISDKYVGTLSPQKMVNGAIKGMVEALGDPYSSFLDQTENGQLQQDLAGKFEGIGAELSKKDGKIIVIAPLADSPAEKAGIKAQDQILAIDGKDTSNYSLDEAVS</sequence>
<evidence type="ECO:0000313" key="3">
    <source>
        <dbReference type="EMBL" id="KKQ73738.1"/>
    </source>
</evidence>
<dbReference type="InterPro" id="IPR001478">
    <property type="entry name" value="PDZ"/>
</dbReference>
<dbReference type="InterPro" id="IPR055210">
    <property type="entry name" value="CtpA/B_N"/>
</dbReference>
<dbReference type="GO" id="GO:0006508">
    <property type="term" value="P:proteolysis"/>
    <property type="evidence" value="ECO:0007669"/>
    <property type="project" value="UniProtKB-KW"/>
</dbReference>
<dbReference type="GO" id="GO:0007165">
    <property type="term" value="P:signal transduction"/>
    <property type="evidence" value="ECO:0007669"/>
    <property type="project" value="TreeGrafter"/>
</dbReference>
<accession>A0A0G0K1Z5</accession>
<comment type="caution">
    <text evidence="3">The sequence shown here is derived from an EMBL/GenBank/DDBJ whole genome shotgun (WGS) entry which is preliminary data.</text>
</comment>
<feature type="domain" description="PDZ" evidence="2">
    <location>
        <begin position="103"/>
        <end position="168"/>
    </location>
</feature>
<dbReference type="CDD" id="cd06782">
    <property type="entry name" value="cpPDZ_CPP-like"/>
    <property type="match status" value="1"/>
</dbReference>
<dbReference type="STRING" id="1618336.US94_C0027G0016"/>
<feature type="non-terminal residue" evidence="3">
    <location>
        <position position="168"/>
    </location>
</feature>
<keyword evidence="3" id="KW-0378">Hydrolase</keyword>
<keyword evidence="1" id="KW-1133">Transmembrane helix</keyword>
<dbReference type="GO" id="GO:0004175">
    <property type="term" value="F:endopeptidase activity"/>
    <property type="evidence" value="ECO:0007669"/>
    <property type="project" value="TreeGrafter"/>
</dbReference>